<evidence type="ECO:0008006" key="4">
    <source>
        <dbReference type="Google" id="ProtNLM"/>
    </source>
</evidence>
<comment type="caution">
    <text evidence="2">The sequence shown here is derived from an EMBL/GenBank/DDBJ whole genome shotgun (WGS) entry which is preliminary data.</text>
</comment>
<name>A0AAV7VTA0_PLEWA</name>
<evidence type="ECO:0000313" key="3">
    <source>
        <dbReference type="Proteomes" id="UP001066276"/>
    </source>
</evidence>
<evidence type="ECO:0000313" key="2">
    <source>
        <dbReference type="EMBL" id="KAJ1203289.1"/>
    </source>
</evidence>
<reference evidence="2" key="1">
    <citation type="journal article" date="2022" name="bioRxiv">
        <title>Sequencing and chromosome-scale assembly of the giantPleurodeles waltlgenome.</title>
        <authorList>
            <person name="Brown T."/>
            <person name="Elewa A."/>
            <person name="Iarovenko S."/>
            <person name="Subramanian E."/>
            <person name="Araus A.J."/>
            <person name="Petzold A."/>
            <person name="Susuki M."/>
            <person name="Suzuki K.-i.T."/>
            <person name="Hayashi T."/>
            <person name="Toyoda A."/>
            <person name="Oliveira C."/>
            <person name="Osipova E."/>
            <person name="Leigh N.D."/>
            <person name="Simon A."/>
            <person name="Yun M.H."/>
        </authorList>
    </citation>
    <scope>NUCLEOTIDE SEQUENCE</scope>
    <source>
        <strain evidence="2">20211129_DDA</strain>
        <tissue evidence="2">Liver</tissue>
    </source>
</reference>
<keyword evidence="3" id="KW-1185">Reference proteome</keyword>
<dbReference type="AlphaFoldDB" id="A0AAV7VTA0"/>
<dbReference type="EMBL" id="JANPWB010000003">
    <property type="protein sequence ID" value="KAJ1203289.1"/>
    <property type="molecule type" value="Genomic_DNA"/>
</dbReference>
<dbReference type="Proteomes" id="UP001066276">
    <property type="component" value="Chromosome 2_1"/>
</dbReference>
<organism evidence="2 3">
    <name type="scientific">Pleurodeles waltl</name>
    <name type="common">Iberian ribbed newt</name>
    <dbReference type="NCBI Taxonomy" id="8319"/>
    <lineage>
        <taxon>Eukaryota</taxon>
        <taxon>Metazoa</taxon>
        <taxon>Chordata</taxon>
        <taxon>Craniata</taxon>
        <taxon>Vertebrata</taxon>
        <taxon>Euteleostomi</taxon>
        <taxon>Amphibia</taxon>
        <taxon>Batrachia</taxon>
        <taxon>Caudata</taxon>
        <taxon>Salamandroidea</taxon>
        <taxon>Salamandridae</taxon>
        <taxon>Pleurodelinae</taxon>
        <taxon>Pleurodeles</taxon>
    </lineage>
</organism>
<sequence>MMQDATIPSKQKEALQKELEGDIASITHLYMTHLSLSVRCHLEQGCMALNELYTSRAEYALHPLKDRHYEQGKKAGRRLVAQLPHHPFPERRGPYPTTEYC</sequence>
<proteinExistence type="predicted"/>
<evidence type="ECO:0000256" key="1">
    <source>
        <dbReference type="SAM" id="MobiDB-lite"/>
    </source>
</evidence>
<feature type="region of interest" description="Disordered" evidence="1">
    <location>
        <begin position="80"/>
        <end position="101"/>
    </location>
</feature>
<accession>A0AAV7VTA0</accession>
<gene>
    <name evidence="2" type="ORF">NDU88_007077</name>
</gene>
<protein>
    <recommendedName>
        <fullName evidence="4">Ferritin</fullName>
    </recommendedName>
</protein>